<comment type="caution">
    <text evidence="7">The sequence shown here is derived from an EMBL/GenBank/DDBJ whole genome shotgun (WGS) entry which is preliminary data.</text>
</comment>
<dbReference type="Proteomes" id="UP000323257">
    <property type="component" value="Unassembled WGS sequence"/>
</dbReference>
<evidence type="ECO:0000259" key="6">
    <source>
        <dbReference type="Pfam" id="PF12698"/>
    </source>
</evidence>
<feature type="transmembrane region" description="Helical" evidence="5">
    <location>
        <begin position="16"/>
        <end position="35"/>
    </location>
</feature>
<accession>A0A5S5BR72</accession>
<name>A0A5S5BR72_9BACL</name>
<dbReference type="OrthoDB" id="2208410at2"/>
<keyword evidence="4 5" id="KW-0472">Membrane</keyword>
<reference evidence="7 8" key="1">
    <citation type="submission" date="2019-07" db="EMBL/GenBank/DDBJ databases">
        <title>Genomic Encyclopedia of Type Strains, Phase III (KMG-III): the genomes of soil and plant-associated and newly described type strains.</title>
        <authorList>
            <person name="Whitman W."/>
        </authorList>
    </citation>
    <scope>NUCLEOTIDE SEQUENCE [LARGE SCALE GENOMIC DNA]</scope>
    <source>
        <strain evidence="7 8">BL24</strain>
    </source>
</reference>
<dbReference type="AlphaFoldDB" id="A0A5S5BR72"/>
<evidence type="ECO:0000256" key="1">
    <source>
        <dbReference type="ARBA" id="ARBA00004141"/>
    </source>
</evidence>
<feature type="transmembrane region" description="Helical" evidence="5">
    <location>
        <begin position="235"/>
        <end position="256"/>
    </location>
</feature>
<keyword evidence="3 5" id="KW-1133">Transmembrane helix</keyword>
<dbReference type="InterPro" id="IPR013525">
    <property type="entry name" value="ABC2_TM"/>
</dbReference>
<dbReference type="Pfam" id="PF12698">
    <property type="entry name" value="ABC2_membrane_3"/>
    <property type="match status" value="1"/>
</dbReference>
<dbReference type="GO" id="GO:0016020">
    <property type="term" value="C:membrane"/>
    <property type="evidence" value="ECO:0007669"/>
    <property type="project" value="UniProtKB-SubCell"/>
</dbReference>
<sequence length="385" mass="40583">MGNVLKAFLSKPTTKVGIITALMFQVIFAVIWMTGYSGVSDPERLKQLNVGIVALDTKMGPQIAEQLKQSLPVTTLTVAAEEEAARMLNDRELQMVVTIPADFSTSASSQEGKAAIQYYINESNPQMIKSVMNSMAAQITSTVNKFAVTQGVQAVLTGAKFPAEQAAGAASALSERVTSDIQYSNVVDGMNNQMVPMMLVLASYVGSMLLGMNMQQSSMMLAGSFGRWQRFAARCIINVGAAVIVSLVGSSLVLALGGQSSHGFLAMWGFQALFVLTFMFLAQLFLLLFGMGGMLFNIIMLSIQLVSSGAMMPRELLPDFYHAISVVFPATYAVEGLMDLLFGGPGAGGAVLGLIVIAAASLLLGAGAVALRKGPAPQLAPAKAA</sequence>
<feature type="transmembrane region" description="Helical" evidence="5">
    <location>
        <begin position="194"/>
        <end position="214"/>
    </location>
</feature>
<dbReference type="Gene3D" id="3.40.1710.10">
    <property type="entry name" value="abc type-2 transporter like domain"/>
    <property type="match status" value="1"/>
</dbReference>
<evidence type="ECO:0000256" key="4">
    <source>
        <dbReference type="ARBA" id="ARBA00023136"/>
    </source>
</evidence>
<gene>
    <name evidence="7" type="ORF">BCM02_11847</name>
</gene>
<feature type="transmembrane region" description="Helical" evidence="5">
    <location>
        <begin position="320"/>
        <end position="338"/>
    </location>
</feature>
<dbReference type="RefSeq" id="WP_148933358.1">
    <property type="nucleotide sequence ID" value="NZ_VNHS01000018.1"/>
</dbReference>
<evidence type="ECO:0000313" key="8">
    <source>
        <dbReference type="Proteomes" id="UP000323257"/>
    </source>
</evidence>
<feature type="transmembrane region" description="Helical" evidence="5">
    <location>
        <begin position="268"/>
        <end position="299"/>
    </location>
</feature>
<organism evidence="7 8">
    <name type="scientific">Paenibacillus methanolicus</name>
    <dbReference type="NCBI Taxonomy" id="582686"/>
    <lineage>
        <taxon>Bacteria</taxon>
        <taxon>Bacillati</taxon>
        <taxon>Bacillota</taxon>
        <taxon>Bacilli</taxon>
        <taxon>Bacillales</taxon>
        <taxon>Paenibacillaceae</taxon>
        <taxon>Paenibacillus</taxon>
    </lineage>
</organism>
<keyword evidence="2 5" id="KW-0812">Transmembrane</keyword>
<keyword evidence="8" id="KW-1185">Reference proteome</keyword>
<evidence type="ECO:0000256" key="5">
    <source>
        <dbReference type="SAM" id="Phobius"/>
    </source>
</evidence>
<proteinExistence type="predicted"/>
<dbReference type="GO" id="GO:0140359">
    <property type="term" value="F:ABC-type transporter activity"/>
    <property type="evidence" value="ECO:0007669"/>
    <property type="project" value="InterPro"/>
</dbReference>
<dbReference type="InterPro" id="IPR051328">
    <property type="entry name" value="T7SS_ABC-Transporter"/>
</dbReference>
<feature type="transmembrane region" description="Helical" evidence="5">
    <location>
        <begin position="350"/>
        <end position="371"/>
    </location>
</feature>
<dbReference type="PANTHER" id="PTHR43077:SF10">
    <property type="entry name" value="TRANSPORT PERMEASE PROTEIN"/>
    <property type="match status" value="1"/>
</dbReference>
<dbReference type="PANTHER" id="PTHR43077">
    <property type="entry name" value="TRANSPORT PERMEASE YVFS-RELATED"/>
    <property type="match status" value="1"/>
</dbReference>
<evidence type="ECO:0000256" key="2">
    <source>
        <dbReference type="ARBA" id="ARBA00022692"/>
    </source>
</evidence>
<dbReference type="EMBL" id="VNHS01000018">
    <property type="protein sequence ID" value="TYP68650.1"/>
    <property type="molecule type" value="Genomic_DNA"/>
</dbReference>
<comment type="subcellular location">
    <subcellularLocation>
        <location evidence="1">Membrane</location>
        <topology evidence="1">Multi-pass membrane protein</topology>
    </subcellularLocation>
</comment>
<evidence type="ECO:0000256" key="3">
    <source>
        <dbReference type="ARBA" id="ARBA00022989"/>
    </source>
</evidence>
<evidence type="ECO:0000313" key="7">
    <source>
        <dbReference type="EMBL" id="TYP68650.1"/>
    </source>
</evidence>
<feature type="domain" description="ABC-2 type transporter transmembrane" evidence="6">
    <location>
        <begin position="17"/>
        <end position="366"/>
    </location>
</feature>
<protein>
    <submittedName>
        <fullName evidence="7">ABC-2 family transporter</fullName>
    </submittedName>
</protein>